<dbReference type="SMART" id="SM01007">
    <property type="entry name" value="Aldolase_II"/>
    <property type="match status" value="1"/>
</dbReference>
<dbReference type="GO" id="GO:0051015">
    <property type="term" value="F:actin filament binding"/>
    <property type="evidence" value="ECO:0007669"/>
    <property type="project" value="TreeGrafter"/>
</dbReference>
<evidence type="ECO:0000256" key="5">
    <source>
        <dbReference type="SAM" id="Phobius"/>
    </source>
</evidence>
<dbReference type="InterPro" id="IPR051017">
    <property type="entry name" value="Aldolase-II_Adducin_sf"/>
</dbReference>
<feature type="domain" description="Class II aldolase/adducin N-terminal" evidence="6">
    <location>
        <begin position="131"/>
        <end position="312"/>
    </location>
</feature>
<dbReference type="Gene3D" id="3.40.225.10">
    <property type="entry name" value="Class II aldolase/adducin N-terminal domain"/>
    <property type="match status" value="2"/>
</dbReference>
<dbReference type="PANTHER" id="PTHR10672">
    <property type="entry name" value="ADDUCIN"/>
    <property type="match status" value="1"/>
</dbReference>
<organism evidence="7 8">
    <name type="scientific">Toxocara canis</name>
    <name type="common">Canine roundworm</name>
    <dbReference type="NCBI Taxonomy" id="6265"/>
    <lineage>
        <taxon>Eukaryota</taxon>
        <taxon>Metazoa</taxon>
        <taxon>Ecdysozoa</taxon>
        <taxon>Nematoda</taxon>
        <taxon>Chromadorea</taxon>
        <taxon>Rhabditida</taxon>
        <taxon>Spirurina</taxon>
        <taxon>Ascaridomorpha</taxon>
        <taxon>Ascaridoidea</taxon>
        <taxon>Toxocaridae</taxon>
        <taxon>Toxocara</taxon>
    </lineage>
</organism>
<keyword evidence="5" id="KW-1133">Transmembrane helix</keyword>
<keyword evidence="8" id="KW-1185">Reference proteome</keyword>
<dbReference type="AlphaFoldDB" id="A0A0B2VM69"/>
<dbReference type="OrthoDB" id="3238794at2759"/>
<dbReference type="STRING" id="6265.A0A0B2VM69"/>
<evidence type="ECO:0000256" key="1">
    <source>
        <dbReference type="ARBA" id="ARBA00004413"/>
    </source>
</evidence>
<comment type="similarity">
    <text evidence="2">Belongs to the aldolase class II family. Adducin subfamily.</text>
</comment>
<feature type="transmembrane region" description="Helical" evidence="5">
    <location>
        <begin position="748"/>
        <end position="765"/>
    </location>
</feature>
<sequence>MPGKTNGTSNGTPERSFINFDPDDPDYIKDLQRPAAIKEDLSEMERRKRVQQILESKSFCKELEELIKQESENNKSDPEHLKTLQRLSELTLPHGHIAAVSLRNISSANILPIADLRGNDKYTKAEKVLRNKLASLYRLVDLFQWSQGIYNHITLRLSADSDEILINPFGLLYHEITAASLIKVKLDGEIVDAGSTKLGINQAGYVLHSAIHKARPEVRCVLHMHTAVVSAVSSMKCGLLPICQEAMIIGPIAYHDYQGILDEESERESIIKDLGDKNVMVLRNHGFVTCAESVEEALHLAFHTIIACDTQACLILIMRTNGFIVCGEAIEEAMYLARSLIAACDHQLRAARAGLENLVIPDEKAVERAYKTARRGGGGVNRSPAKDGDGRQINWRIGELEWEAWMRVLDNAGYRTGHLYRQPILRASAAATASTANQSDVAIPPSASAMGEVDESDIEAVTAHKIALMRKEQERSRWLNSPNAYQRIEILETGTDNPKKITKWVQDVTAPSNSGTAVKISSPHQFSPFAANPKEFKEKQKAIKETRRLGATSAGPQSQILDGVSYEEVAQMRAEAETSGQGDRVVMIGTASKGIIDRQHQHNAQVYRQLYAPNPFASETDEDIQKYMKEVESKTPRPGSATETAERTTPPSPPIYETDSPSAETVSLMQAAREHRSRPPVAAMTSASVDEEPGEAAPEPQANATEPVTTNVGLLTRETTFGESELPHSRLVRGSPLAASTPHRQCQMQSLFCFFLFLFFFAYLLQ</sequence>
<dbReference type="SUPFAM" id="SSF53639">
    <property type="entry name" value="AraD/HMP-PK domain-like"/>
    <property type="match status" value="2"/>
</dbReference>
<name>A0A0B2VM69_TOXCA</name>
<feature type="compositionally biased region" description="Polar residues" evidence="4">
    <location>
        <begin position="1"/>
        <end position="13"/>
    </location>
</feature>
<comment type="subcellular location">
    <subcellularLocation>
        <location evidence="1">Cell membrane</location>
        <topology evidence="1">Peripheral membrane protein</topology>
        <orientation evidence="1">Cytoplasmic side</orientation>
    </subcellularLocation>
</comment>
<dbReference type="InterPro" id="IPR036409">
    <property type="entry name" value="Aldolase_II/adducin_N_sf"/>
</dbReference>
<evidence type="ECO:0000256" key="3">
    <source>
        <dbReference type="ARBA" id="ARBA00023203"/>
    </source>
</evidence>
<keyword evidence="3" id="KW-0009">Actin-binding</keyword>
<feature type="compositionally biased region" description="Low complexity" evidence="4">
    <location>
        <begin position="695"/>
        <end position="704"/>
    </location>
</feature>
<evidence type="ECO:0000256" key="4">
    <source>
        <dbReference type="SAM" id="MobiDB-lite"/>
    </source>
</evidence>
<reference evidence="7 8" key="1">
    <citation type="submission" date="2014-11" db="EMBL/GenBank/DDBJ databases">
        <title>Genetic blueprint of the zoonotic pathogen Toxocara canis.</title>
        <authorList>
            <person name="Zhu X.-Q."/>
            <person name="Korhonen P.K."/>
            <person name="Cai H."/>
            <person name="Young N.D."/>
            <person name="Nejsum P."/>
            <person name="von Samson-Himmelstjerna G."/>
            <person name="Boag P.R."/>
            <person name="Tan P."/>
            <person name="Li Q."/>
            <person name="Min J."/>
            <person name="Yang Y."/>
            <person name="Wang X."/>
            <person name="Fang X."/>
            <person name="Hall R.S."/>
            <person name="Hofmann A."/>
            <person name="Sternberg P.W."/>
            <person name="Jex A.R."/>
            <person name="Gasser R.B."/>
        </authorList>
    </citation>
    <scope>NUCLEOTIDE SEQUENCE [LARGE SCALE GENOMIC DNA]</scope>
    <source>
        <strain evidence="7">PN_DK_2014</strain>
    </source>
</reference>
<keyword evidence="5" id="KW-0812">Transmembrane</keyword>
<dbReference type="FunFam" id="3.40.225.10:FF:000013">
    <property type="entry name" value="Class II aldolase"/>
    <property type="match status" value="1"/>
</dbReference>
<keyword evidence="5" id="KW-0472">Membrane</keyword>
<protein>
    <submittedName>
        <fullName evidence="7">Adducin-related protein 1</fullName>
    </submittedName>
</protein>
<evidence type="ECO:0000259" key="6">
    <source>
        <dbReference type="SMART" id="SM01007"/>
    </source>
</evidence>
<dbReference type="InterPro" id="IPR001303">
    <property type="entry name" value="Aldolase_II/adducin_N"/>
</dbReference>
<evidence type="ECO:0000313" key="8">
    <source>
        <dbReference type="Proteomes" id="UP000031036"/>
    </source>
</evidence>
<dbReference type="GO" id="GO:0005856">
    <property type="term" value="C:cytoskeleton"/>
    <property type="evidence" value="ECO:0007669"/>
    <property type="project" value="TreeGrafter"/>
</dbReference>
<dbReference type="EMBL" id="JPKZ01001407">
    <property type="protein sequence ID" value="KHN82135.1"/>
    <property type="molecule type" value="Genomic_DNA"/>
</dbReference>
<dbReference type="Proteomes" id="UP000031036">
    <property type="component" value="Unassembled WGS sequence"/>
</dbReference>
<dbReference type="NCBIfam" id="NF005451">
    <property type="entry name" value="PRK07044.1"/>
    <property type="match status" value="1"/>
</dbReference>
<gene>
    <name evidence="7" type="primary">add-1</name>
    <name evidence="7" type="ORF">Tcan_05010</name>
</gene>
<dbReference type="Pfam" id="PF00596">
    <property type="entry name" value="Aldolase_II"/>
    <property type="match status" value="1"/>
</dbReference>
<dbReference type="GO" id="GO:0005886">
    <property type="term" value="C:plasma membrane"/>
    <property type="evidence" value="ECO:0007669"/>
    <property type="project" value="UniProtKB-SubCell"/>
</dbReference>
<accession>A0A0B2VM69</accession>
<feature type="compositionally biased region" description="Polar residues" evidence="4">
    <location>
        <begin position="659"/>
        <end position="668"/>
    </location>
</feature>
<feature type="region of interest" description="Disordered" evidence="4">
    <location>
        <begin position="631"/>
        <end position="705"/>
    </location>
</feature>
<dbReference type="PANTHER" id="PTHR10672:SF3">
    <property type="entry name" value="PROTEIN HU-LI TAI SHAO"/>
    <property type="match status" value="1"/>
</dbReference>
<evidence type="ECO:0000313" key="7">
    <source>
        <dbReference type="EMBL" id="KHN82135.1"/>
    </source>
</evidence>
<comment type="caution">
    <text evidence="7">The sequence shown here is derived from an EMBL/GenBank/DDBJ whole genome shotgun (WGS) entry which is preliminary data.</text>
</comment>
<dbReference type="OMA" id="LEWESWM"/>
<evidence type="ECO:0000256" key="2">
    <source>
        <dbReference type="ARBA" id="ARBA00006274"/>
    </source>
</evidence>
<proteinExistence type="inferred from homology"/>
<feature type="region of interest" description="Disordered" evidence="4">
    <location>
        <begin position="1"/>
        <end position="25"/>
    </location>
</feature>
<dbReference type="GO" id="GO:0014069">
    <property type="term" value="C:postsynaptic density"/>
    <property type="evidence" value="ECO:0007669"/>
    <property type="project" value="TreeGrafter"/>
</dbReference>